<organism evidence="1 2">
    <name type="scientific">Pleurodeles waltl</name>
    <name type="common">Iberian ribbed newt</name>
    <dbReference type="NCBI Taxonomy" id="8319"/>
    <lineage>
        <taxon>Eukaryota</taxon>
        <taxon>Metazoa</taxon>
        <taxon>Chordata</taxon>
        <taxon>Craniata</taxon>
        <taxon>Vertebrata</taxon>
        <taxon>Euteleostomi</taxon>
        <taxon>Amphibia</taxon>
        <taxon>Batrachia</taxon>
        <taxon>Caudata</taxon>
        <taxon>Salamandroidea</taxon>
        <taxon>Salamandridae</taxon>
        <taxon>Pleurodelinae</taxon>
        <taxon>Pleurodeles</taxon>
    </lineage>
</organism>
<reference evidence="1" key="1">
    <citation type="journal article" date="2022" name="bioRxiv">
        <title>Sequencing and chromosome-scale assembly of the giantPleurodeles waltlgenome.</title>
        <authorList>
            <person name="Brown T."/>
            <person name="Elewa A."/>
            <person name="Iarovenko S."/>
            <person name="Subramanian E."/>
            <person name="Araus A.J."/>
            <person name="Petzold A."/>
            <person name="Susuki M."/>
            <person name="Suzuki K.-i.T."/>
            <person name="Hayashi T."/>
            <person name="Toyoda A."/>
            <person name="Oliveira C."/>
            <person name="Osipova E."/>
            <person name="Leigh N.D."/>
            <person name="Simon A."/>
            <person name="Yun M.H."/>
        </authorList>
    </citation>
    <scope>NUCLEOTIDE SEQUENCE</scope>
    <source>
        <strain evidence="1">20211129_DDA</strain>
        <tissue evidence="1">Liver</tissue>
    </source>
</reference>
<gene>
    <name evidence="1" type="ORF">NDU88_007198</name>
</gene>
<name>A0AAV7SS68_PLEWA</name>
<proteinExistence type="predicted"/>
<dbReference type="EMBL" id="JANPWB010000008">
    <property type="protein sequence ID" value="KAJ1166802.1"/>
    <property type="molecule type" value="Genomic_DNA"/>
</dbReference>
<accession>A0AAV7SS68</accession>
<evidence type="ECO:0000313" key="1">
    <source>
        <dbReference type="EMBL" id="KAJ1166802.1"/>
    </source>
</evidence>
<comment type="caution">
    <text evidence="1">The sequence shown here is derived from an EMBL/GenBank/DDBJ whole genome shotgun (WGS) entry which is preliminary data.</text>
</comment>
<protein>
    <submittedName>
        <fullName evidence="1">Uncharacterized protein</fullName>
    </submittedName>
</protein>
<dbReference type="Proteomes" id="UP001066276">
    <property type="component" value="Chromosome 4_2"/>
</dbReference>
<keyword evidence="2" id="KW-1185">Reference proteome</keyword>
<dbReference type="AlphaFoldDB" id="A0AAV7SS68"/>
<evidence type="ECO:0000313" key="2">
    <source>
        <dbReference type="Proteomes" id="UP001066276"/>
    </source>
</evidence>
<sequence length="159" mass="17475">MSWPPPAQGEAVSPGVELLSRPGRFSRSRGLRVIEHGQGTLTQVPPGHRSASNSAPMAQEWNCFLERSPPRPRRVWKGFCAFARRCRVQGGSIIACGEGGLISMPTSWKPCLVEAQGPVEQRSWLEPLLFVQRTAETREALVGGSGYAPQRRRLSAKPM</sequence>